<reference evidence="2" key="1">
    <citation type="submission" date="2022-11" db="UniProtKB">
        <authorList>
            <consortium name="WormBaseParasite"/>
        </authorList>
    </citation>
    <scope>IDENTIFICATION</scope>
</reference>
<organism evidence="1 2">
    <name type="scientific">Parascaris equorum</name>
    <name type="common">Equine roundworm</name>
    <dbReference type="NCBI Taxonomy" id="6256"/>
    <lineage>
        <taxon>Eukaryota</taxon>
        <taxon>Metazoa</taxon>
        <taxon>Ecdysozoa</taxon>
        <taxon>Nematoda</taxon>
        <taxon>Chromadorea</taxon>
        <taxon>Rhabditida</taxon>
        <taxon>Spirurina</taxon>
        <taxon>Ascaridomorpha</taxon>
        <taxon>Ascaridoidea</taxon>
        <taxon>Ascarididae</taxon>
        <taxon>Parascaris</taxon>
    </lineage>
</organism>
<proteinExistence type="predicted"/>
<name>A0A914RF88_PAREQ</name>
<dbReference type="Proteomes" id="UP000887564">
    <property type="component" value="Unplaced"/>
</dbReference>
<accession>A0A914RF88</accession>
<dbReference type="AlphaFoldDB" id="A0A914RF88"/>
<dbReference type="WBParaSite" id="PEQ_0000035801-mRNA-1">
    <property type="protein sequence ID" value="PEQ_0000035801-mRNA-1"/>
    <property type="gene ID" value="PEQ_0000035801"/>
</dbReference>
<sequence length="32" mass="3756">MVNPPKERKPEATSELFLPDVLPFIDELINFR</sequence>
<evidence type="ECO:0000313" key="2">
    <source>
        <dbReference type="WBParaSite" id="PEQ_0000035801-mRNA-1"/>
    </source>
</evidence>
<protein>
    <submittedName>
        <fullName evidence="2">Uncharacterized protein</fullName>
    </submittedName>
</protein>
<keyword evidence="1" id="KW-1185">Reference proteome</keyword>
<evidence type="ECO:0000313" key="1">
    <source>
        <dbReference type="Proteomes" id="UP000887564"/>
    </source>
</evidence>